<dbReference type="OrthoDB" id="9760324at2"/>
<dbReference type="PANTHER" id="PTHR33434:SF4">
    <property type="entry name" value="PHOSPHATASE PROTEIN"/>
    <property type="match status" value="1"/>
</dbReference>
<dbReference type="GO" id="GO:0004371">
    <property type="term" value="F:glycerone kinase activity"/>
    <property type="evidence" value="ECO:0007669"/>
    <property type="project" value="InterPro"/>
</dbReference>
<dbReference type="InterPro" id="IPR033470">
    <property type="entry name" value="FakA-like_C"/>
</dbReference>
<dbReference type="SMART" id="SM01120">
    <property type="entry name" value="Dak2"/>
    <property type="match status" value="1"/>
</dbReference>
<evidence type="ECO:0000313" key="2">
    <source>
        <dbReference type="EMBL" id="QBF34927.1"/>
    </source>
</evidence>
<dbReference type="Proteomes" id="UP000289326">
    <property type="component" value="Chromosome"/>
</dbReference>
<dbReference type="Pfam" id="PF13684">
    <property type="entry name" value="FakA-like_C"/>
    <property type="match status" value="1"/>
</dbReference>
<organism evidence="2 3">
    <name type="scientific">Mycoplasmopsis phocirhinis</name>
    <dbReference type="NCBI Taxonomy" id="142650"/>
    <lineage>
        <taxon>Bacteria</taxon>
        <taxon>Bacillati</taxon>
        <taxon>Mycoplasmatota</taxon>
        <taxon>Mycoplasmoidales</taxon>
        <taxon>Metamycoplasmataceae</taxon>
        <taxon>Mycoplasmopsis</taxon>
    </lineage>
</organism>
<dbReference type="KEGG" id="mphi:EG856_03355"/>
<keyword evidence="3" id="KW-1185">Reference proteome</keyword>
<dbReference type="EMBL" id="CP034841">
    <property type="protein sequence ID" value="QBF34927.1"/>
    <property type="molecule type" value="Genomic_DNA"/>
</dbReference>
<dbReference type="Gene3D" id="1.25.40.340">
    <property type="match status" value="1"/>
</dbReference>
<gene>
    <name evidence="2" type="ORF">EG856_03355</name>
</gene>
<dbReference type="AlphaFoldDB" id="A0A4P6MU37"/>
<dbReference type="SUPFAM" id="SSF101473">
    <property type="entry name" value="DhaL-like"/>
    <property type="match status" value="1"/>
</dbReference>
<evidence type="ECO:0000259" key="1">
    <source>
        <dbReference type="PROSITE" id="PS51480"/>
    </source>
</evidence>
<dbReference type="SMART" id="SM01121">
    <property type="entry name" value="Dak1_2"/>
    <property type="match status" value="1"/>
</dbReference>
<proteinExistence type="predicted"/>
<dbReference type="InterPro" id="IPR036117">
    <property type="entry name" value="DhaL_dom_sf"/>
</dbReference>
<dbReference type="InterPro" id="IPR048394">
    <property type="entry name" value="FakA-like_M"/>
</dbReference>
<reference evidence="2 3" key="1">
    <citation type="submission" date="2019-01" db="EMBL/GenBank/DDBJ databases">
        <title>Complete sequence and annotation of the Mycoplasma phocirhinis strain 852T genome.</title>
        <authorList>
            <person name="Frasca S.Jr."/>
            <person name="Kutish G.F."/>
            <person name="Castellanos Gell J."/>
            <person name="Michaels D.L."/>
            <person name="Brown D.R."/>
        </authorList>
    </citation>
    <scope>NUCLEOTIDE SEQUENCE [LARGE SCALE GENOMIC DNA]</scope>
    <source>
        <strain evidence="2 3">852</strain>
    </source>
</reference>
<dbReference type="GO" id="GO:0006071">
    <property type="term" value="P:glycerol metabolic process"/>
    <property type="evidence" value="ECO:0007669"/>
    <property type="project" value="InterPro"/>
</dbReference>
<sequence length="541" mass="59963">MTNKLDGKMFYDLCLSGSNNLINAKNKIDALNVFPVPDGDTGTNMSSTVKSAIDTIDRNNDNLGEIAQKFSKSMLFGARGNSGVILSQIFKGFSIAFENTKSVDVIGLLNGFKKATEKAYASVLKPIEGTILTVIRETTEELSKIIDKNTTFQVFFELAEKFARKSCDNTPNLLKVLREVGVTDSGGEGFYTFLVGMNSFIKGKPISITKDANDINTFIQDNEVYSGEFGYCTEFIIELNNYQNFNKKHFEKEIGKQATSLVVVQDNEILKVHGHTLKPGNLLNFGQRYGEFVKIKSENMSLQAEQTRNKNVDLANSQSFEDEKECGIVSCNLGPGIIARMRELGCDAIIESGQTQNPSAQDIINAINSVNSKNVFVLPNNSNIFLASEQAGKIINDKNVYIIRTKSQLQGIAAMLNFDHDLDAKSNLELLNEAIKTVTTGEITQSVRDTKFDNIEIKKGSYIGIVGGKIITNQSNYIKAAKDLIDKTITNDHEFISVYYGNNISEAEASEIQSFIESKYDVEIEIYNGSQPNYHFIIGFE</sequence>
<dbReference type="NCBIfam" id="TIGR03599">
    <property type="entry name" value="YloV"/>
    <property type="match status" value="1"/>
</dbReference>
<dbReference type="Pfam" id="PF21645">
    <property type="entry name" value="FakA-like_M"/>
    <property type="match status" value="1"/>
</dbReference>
<evidence type="ECO:0000313" key="3">
    <source>
        <dbReference type="Proteomes" id="UP000289326"/>
    </source>
</evidence>
<name>A0A4P6MU37_9BACT</name>
<dbReference type="InterPro" id="IPR050270">
    <property type="entry name" value="DegV_domain_contain"/>
</dbReference>
<dbReference type="InterPro" id="IPR019986">
    <property type="entry name" value="YloV-like"/>
</dbReference>
<dbReference type="Pfam" id="PF02734">
    <property type="entry name" value="Dak2"/>
    <property type="match status" value="1"/>
</dbReference>
<dbReference type="PANTHER" id="PTHR33434">
    <property type="entry name" value="DEGV DOMAIN-CONTAINING PROTEIN DR_1986-RELATED"/>
    <property type="match status" value="1"/>
</dbReference>
<protein>
    <submittedName>
        <fullName evidence="2">DAK2 domain-containing protein</fullName>
    </submittedName>
</protein>
<dbReference type="InterPro" id="IPR004007">
    <property type="entry name" value="DhaL_dom"/>
</dbReference>
<dbReference type="PROSITE" id="PS51480">
    <property type="entry name" value="DHAL"/>
    <property type="match status" value="1"/>
</dbReference>
<feature type="domain" description="DhaL" evidence="1">
    <location>
        <begin position="8"/>
        <end position="199"/>
    </location>
</feature>
<accession>A0A4P6MU37</accession>
<dbReference type="RefSeq" id="WP_130429704.1">
    <property type="nucleotide sequence ID" value="NZ_CP034841.1"/>
</dbReference>